<protein>
    <submittedName>
        <fullName evidence="2">Uncharacterized protein</fullName>
    </submittedName>
</protein>
<evidence type="ECO:0000313" key="2">
    <source>
        <dbReference type="EMBL" id="CAI6334087.1"/>
    </source>
</evidence>
<keyword evidence="3" id="KW-1185">Reference proteome</keyword>
<keyword evidence="1" id="KW-0812">Transmembrane</keyword>
<keyword evidence="1" id="KW-0472">Membrane</keyword>
<proteinExistence type="predicted"/>
<dbReference type="EMBL" id="CAOQHR010000004">
    <property type="protein sequence ID" value="CAI6334087.1"/>
    <property type="molecule type" value="Genomic_DNA"/>
</dbReference>
<evidence type="ECO:0000313" key="3">
    <source>
        <dbReference type="Proteomes" id="UP001152607"/>
    </source>
</evidence>
<dbReference type="Proteomes" id="UP001152607">
    <property type="component" value="Unassembled WGS sequence"/>
</dbReference>
<dbReference type="AlphaFoldDB" id="A0A9W4XV61"/>
<accession>A0A9W4XV61</accession>
<gene>
    <name evidence="2" type="ORF">PDIGIT_LOCUS7141</name>
</gene>
<comment type="caution">
    <text evidence="2">The sequence shown here is derived from an EMBL/GenBank/DDBJ whole genome shotgun (WGS) entry which is preliminary data.</text>
</comment>
<keyword evidence="1" id="KW-1133">Transmembrane helix</keyword>
<name>A0A9W4XV61_9PLEO</name>
<sequence length="62" mass="6359">MTSRSHTALVCTCGALETMEVGMLELGGGWPICLAGLIVSLLLASPTVSEDAWIPGRGTMPG</sequence>
<organism evidence="2 3">
    <name type="scientific">Periconia digitata</name>
    <dbReference type="NCBI Taxonomy" id="1303443"/>
    <lineage>
        <taxon>Eukaryota</taxon>
        <taxon>Fungi</taxon>
        <taxon>Dikarya</taxon>
        <taxon>Ascomycota</taxon>
        <taxon>Pezizomycotina</taxon>
        <taxon>Dothideomycetes</taxon>
        <taxon>Pleosporomycetidae</taxon>
        <taxon>Pleosporales</taxon>
        <taxon>Massarineae</taxon>
        <taxon>Periconiaceae</taxon>
        <taxon>Periconia</taxon>
    </lineage>
</organism>
<evidence type="ECO:0000256" key="1">
    <source>
        <dbReference type="SAM" id="Phobius"/>
    </source>
</evidence>
<feature type="transmembrane region" description="Helical" evidence="1">
    <location>
        <begin position="28"/>
        <end position="48"/>
    </location>
</feature>
<reference evidence="2" key="1">
    <citation type="submission" date="2023-01" db="EMBL/GenBank/DDBJ databases">
        <authorList>
            <person name="Van Ghelder C."/>
            <person name="Rancurel C."/>
        </authorList>
    </citation>
    <scope>NUCLEOTIDE SEQUENCE</scope>
    <source>
        <strain evidence="2">CNCM I-4278</strain>
    </source>
</reference>